<feature type="compositionally biased region" description="Low complexity" evidence="1">
    <location>
        <begin position="1"/>
        <end position="20"/>
    </location>
</feature>
<evidence type="ECO:0000313" key="2">
    <source>
        <dbReference type="EMBL" id="MCE5167619.1"/>
    </source>
</evidence>
<name>A0ABS8YDI6_DATST</name>
<sequence length="90" mass="9781">MEDTHTSSTPSSPRRSSTTPMLQPLIQGKTHTPPPDLPKRNPDGGSQVHFPNSDEVFVDGYVDAAAAECVLFRLRNLPSLLLLVPRSSIS</sequence>
<keyword evidence="3" id="KW-1185">Reference proteome</keyword>
<feature type="region of interest" description="Disordered" evidence="1">
    <location>
        <begin position="1"/>
        <end position="51"/>
    </location>
</feature>
<evidence type="ECO:0000256" key="1">
    <source>
        <dbReference type="SAM" id="MobiDB-lite"/>
    </source>
</evidence>
<feature type="non-terminal residue" evidence="2">
    <location>
        <position position="90"/>
    </location>
</feature>
<organism evidence="2 3">
    <name type="scientific">Datura stramonium</name>
    <name type="common">Jimsonweed</name>
    <name type="synonym">Common thornapple</name>
    <dbReference type="NCBI Taxonomy" id="4076"/>
    <lineage>
        <taxon>Eukaryota</taxon>
        <taxon>Viridiplantae</taxon>
        <taxon>Streptophyta</taxon>
        <taxon>Embryophyta</taxon>
        <taxon>Tracheophyta</taxon>
        <taxon>Spermatophyta</taxon>
        <taxon>Magnoliopsida</taxon>
        <taxon>eudicotyledons</taxon>
        <taxon>Gunneridae</taxon>
        <taxon>Pentapetalae</taxon>
        <taxon>asterids</taxon>
        <taxon>lamiids</taxon>
        <taxon>Solanales</taxon>
        <taxon>Solanaceae</taxon>
        <taxon>Solanoideae</taxon>
        <taxon>Datureae</taxon>
        <taxon>Datura</taxon>
    </lineage>
</organism>
<dbReference type="Proteomes" id="UP000823775">
    <property type="component" value="Unassembled WGS sequence"/>
</dbReference>
<gene>
    <name evidence="2" type="ORF">HAX54_013661</name>
</gene>
<evidence type="ECO:0000313" key="3">
    <source>
        <dbReference type="Proteomes" id="UP000823775"/>
    </source>
</evidence>
<reference evidence="2 3" key="1">
    <citation type="journal article" date="2021" name="BMC Genomics">
        <title>Datura genome reveals duplications of psychoactive alkaloid biosynthetic genes and high mutation rate following tissue culture.</title>
        <authorList>
            <person name="Rajewski A."/>
            <person name="Carter-House D."/>
            <person name="Stajich J."/>
            <person name="Litt A."/>
        </authorList>
    </citation>
    <scope>NUCLEOTIDE SEQUENCE [LARGE SCALE GENOMIC DNA]</scope>
    <source>
        <strain evidence="2">AR-01</strain>
    </source>
</reference>
<accession>A0ABS8YDI6</accession>
<comment type="caution">
    <text evidence="2">The sequence shown here is derived from an EMBL/GenBank/DDBJ whole genome shotgun (WGS) entry which is preliminary data.</text>
</comment>
<protein>
    <submittedName>
        <fullName evidence="2">Uncharacterized protein</fullName>
    </submittedName>
</protein>
<dbReference type="EMBL" id="JACEIK010182756">
    <property type="protein sequence ID" value="MCE5167619.1"/>
    <property type="molecule type" value="Genomic_DNA"/>
</dbReference>
<proteinExistence type="predicted"/>